<sequence length="166" mass="17666">METSVVSQGQFLTFALGGERFAVEVAKVREVLGSTGMTDIPRTPAHMMGVINLRGRAVPVMDMRRKLGMCPAERTVDTCIIILEVASGAGEIVMGALVDSVREVSGINEADIEAAPRMGPGGRDAWIRGMGRDGDRFVIIVDVDEVFADEVQWADGSAGEESGRAA</sequence>
<dbReference type="GO" id="GO:0006935">
    <property type="term" value="P:chemotaxis"/>
    <property type="evidence" value="ECO:0007669"/>
    <property type="project" value="InterPro"/>
</dbReference>
<evidence type="ECO:0000313" key="3">
    <source>
        <dbReference type="Proteomes" id="UP000181901"/>
    </source>
</evidence>
<name>A0A1J5N5G9_9BACT</name>
<organism evidence="2 3">
    <name type="scientific">Pseudodesulfovibrio hydrargyri</name>
    <dbReference type="NCBI Taxonomy" id="2125990"/>
    <lineage>
        <taxon>Bacteria</taxon>
        <taxon>Pseudomonadati</taxon>
        <taxon>Thermodesulfobacteriota</taxon>
        <taxon>Desulfovibrionia</taxon>
        <taxon>Desulfovibrionales</taxon>
        <taxon>Desulfovibrionaceae</taxon>
    </lineage>
</organism>
<dbReference type="SMART" id="SM00260">
    <property type="entry name" value="CheW"/>
    <property type="match status" value="1"/>
</dbReference>
<dbReference type="Gene3D" id="2.30.30.40">
    <property type="entry name" value="SH3 Domains"/>
    <property type="match status" value="1"/>
</dbReference>
<proteinExistence type="predicted"/>
<dbReference type="CDD" id="cd00732">
    <property type="entry name" value="CheW"/>
    <property type="match status" value="1"/>
</dbReference>
<dbReference type="GO" id="GO:0005829">
    <property type="term" value="C:cytosol"/>
    <property type="evidence" value="ECO:0007669"/>
    <property type="project" value="TreeGrafter"/>
</dbReference>
<dbReference type="RefSeq" id="WP_071546267.1">
    <property type="nucleotide sequence ID" value="NZ_LKAQ01000004.1"/>
</dbReference>
<dbReference type="GO" id="GO:0007165">
    <property type="term" value="P:signal transduction"/>
    <property type="evidence" value="ECO:0007669"/>
    <property type="project" value="InterPro"/>
</dbReference>
<dbReference type="AlphaFoldDB" id="A0A1J5N5G9"/>
<dbReference type="Pfam" id="PF01584">
    <property type="entry name" value="CheW"/>
    <property type="match status" value="1"/>
</dbReference>
<keyword evidence="3" id="KW-1185">Reference proteome</keyword>
<evidence type="ECO:0000259" key="1">
    <source>
        <dbReference type="PROSITE" id="PS50851"/>
    </source>
</evidence>
<comment type="caution">
    <text evidence="2">The sequence shown here is derived from an EMBL/GenBank/DDBJ whole genome shotgun (WGS) entry which is preliminary data.</text>
</comment>
<feature type="domain" description="CheW-like" evidence="1">
    <location>
        <begin position="8"/>
        <end position="152"/>
    </location>
</feature>
<dbReference type="InterPro" id="IPR036061">
    <property type="entry name" value="CheW-like_dom_sf"/>
</dbReference>
<dbReference type="PROSITE" id="PS50851">
    <property type="entry name" value="CHEW"/>
    <property type="match status" value="1"/>
</dbReference>
<dbReference type="EMBL" id="LKAQ01000004">
    <property type="protein sequence ID" value="OIQ50867.1"/>
    <property type="molecule type" value="Genomic_DNA"/>
</dbReference>
<dbReference type="PANTHER" id="PTHR22617:SF41">
    <property type="entry name" value="CHEMOTAXIS SIGNAL TRANSDUCTION SYSTEM ADAPTOR PROTEIN CHEW"/>
    <property type="match status" value="1"/>
</dbReference>
<protein>
    <submittedName>
        <fullName evidence="2">Chemotaxis protein CheW</fullName>
    </submittedName>
</protein>
<dbReference type="InterPro" id="IPR039315">
    <property type="entry name" value="CheW"/>
</dbReference>
<evidence type="ECO:0000313" key="2">
    <source>
        <dbReference type="EMBL" id="OIQ50867.1"/>
    </source>
</evidence>
<dbReference type="PANTHER" id="PTHR22617">
    <property type="entry name" value="CHEMOTAXIS SENSOR HISTIDINE KINASE-RELATED"/>
    <property type="match status" value="1"/>
</dbReference>
<dbReference type="SUPFAM" id="SSF50341">
    <property type="entry name" value="CheW-like"/>
    <property type="match status" value="1"/>
</dbReference>
<dbReference type="Gene3D" id="2.40.50.180">
    <property type="entry name" value="CheA-289, Domain 4"/>
    <property type="match status" value="1"/>
</dbReference>
<accession>A0A1J5N5G9</accession>
<reference evidence="2 3" key="1">
    <citation type="submission" date="2015-09" db="EMBL/GenBank/DDBJ databases">
        <title>Genome of Desulfovibrio dechloracetivorans BerOc1, a mercury methylating strain isolated from highly hydrocarbons and metals contaminated coastal sediments.</title>
        <authorList>
            <person name="Goni Urriza M."/>
            <person name="Gassie C."/>
            <person name="Bouchez O."/>
            <person name="Klopp C."/>
            <person name="Ranchou-Peyruse A."/>
            <person name="Remy G."/>
        </authorList>
    </citation>
    <scope>NUCLEOTIDE SEQUENCE [LARGE SCALE GENOMIC DNA]</scope>
    <source>
        <strain evidence="2 3">BerOc1</strain>
    </source>
</reference>
<dbReference type="InterPro" id="IPR002545">
    <property type="entry name" value="CheW-lke_dom"/>
</dbReference>
<dbReference type="Proteomes" id="UP000181901">
    <property type="component" value="Unassembled WGS sequence"/>
</dbReference>
<gene>
    <name evidence="2" type="primary">cheW_1</name>
    <name evidence="2" type="ORF">BerOc1_02809</name>
</gene>
<dbReference type="OrthoDB" id="9790406at2"/>